<keyword evidence="5 14" id="KW-0808">Transferase</keyword>
<feature type="transmembrane region" description="Helical" evidence="14">
    <location>
        <begin position="300"/>
        <end position="322"/>
    </location>
</feature>
<dbReference type="HAMAP" id="MF_00154">
    <property type="entry name" value="CyoE_CtaB"/>
    <property type="match status" value="1"/>
</dbReference>
<dbReference type="InterPro" id="IPR000537">
    <property type="entry name" value="UbiA_prenyltransferase"/>
</dbReference>
<reference evidence="17 18" key="2">
    <citation type="submission" date="2016-10" db="EMBL/GenBank/DDBJ databases">
        <authorList>
            <person name="Varghese N."/>
            <person name="Submissions S."/>
        </authorList>
    </citation>
    <scope>NUCLEOTIDE SEQUENCE [LARGE SCALE GENOMIC DNA]</scope>
    <source>
        <strain evidence="18">ATCC 20501</strain>
        <strain evidence="16 17">CGMCC 4.3529</strain>
    </source>
</reference>
<evidence type="ECO:0000256" key="11">
    <source>
        <dbReference type="ARBA" id="ARBA00040810"/>
    </source>
</evidence>
<dbReference type="SMR" id="A0A1H5TUS6"/>
<dbReference type="UniPathway" id="UPA00834">
    <property type="reaction ID" value="UER00712"/>
</dbReference>
<comment type="function">
    <text evidence="14">Converts heme B (protoheme IX) to heme O by substitution of the vinyl group on carbon 2 of heme B porphyrin ring with a hydroxyethyl farnesyl side group.</text>
</comment>
<evidence type="ECO:0000313" key="15">
    <source>
        <dbReference type="EMBL" id="SEF65737.1"/>
    </source>
</evidence>
<dbReference type="Gene3D" id="1.10.357.140">
    <property type="entry name" value="UbiA prenyltransferase"/>
    <property type="match status" value="1"/>
</dbReference>
<evidence type="ECO:0000256" key="4">
    <source>
        <dbReference type="ARBA" id="ARBA00022475"/>
    </source>
</evidence>
<dbReference type="EMBL" id="FOME01000001">
    <property type="protein sequence ID" value="SFC42960.1"/>
    <property type="molecule type" value="Genomic_DNA"/>
</dbReference>
<dbReference type="EC" id="2.5.1.141" evidence="3 14"/>
<feature type="transmembrane region" description="Helical" evidence="14">
    <location>
        <begin position="165"/>
        <end position="184"/>
    </location>
</feature>
<evidence type="ECO:0000256" key="3">
    <source>
        <dbReference type="ARBA" id="ARBA00012292"/>
    </source>
</evidence>
<dbReference type="NCBIfam" id="TIGR01473">
    <property type="entry name" value="cyoE_ctaB"/>
    <property type="match status" value="1"/>
</dbReference>
<comment type="miscellaneous">
    <text evidence="14">Carbon 2 of the heme B porphyrin ring is defined according to the Fischer nomenclature.</text>
</comment>
<dbReference type="GO" id="GO:0005886">
    <property type="term" value="C:plasma membrane"/>
    <property type="evidence" value="ECO:0007669"/>
    <property type="project" value="UniProtKB-SubCell"/>
</dbReference>
<keyword evidence="7 14" id="KW-1133">Transmembrane helix</keyword>
<name>A0A1H5TUS6_9PSEU</name>
<sequence>MPKECHVVGERSVVTTTADTSRERHARRPAELLKAYVGLIKPRVIELLLVTTIPAMLLAERGIPSPWLVIATLIGGTMAAGSANALNCVADADIDQVMKRTRARPLVRHTVSTRHALVFGIVLGAGSFAWLWATANLLAASMAVGTILFYVFVYTLVLKRRTAQNIVWGGAAGCMPVVIGWAGVTGRVDWPALVMFGVIFFWTPPHTWSLAMKYKDDYERAGVPMLPVVAEPTYVSRQIVAYTWLMVIWTLLLVPATGWLYAAFAVLAGVWFLLLAHRLHAATKRGEKTKPMKLFHMSNTYLMIVFVALAIDSALGLPVIGWPF</sequence>
<dbReference type="PANTHER" id="PTHR43448:SF7">
    <property type="entry name" value="4-HYDROXYBENZOATE SOLANESYLTRANSFERASE"/>
    <property type="match status" value="1"/>
</dbReference>
<dbReference type="GO" id="GO:0048034">
    <property type="term" value="P:heme O biosynthetic process"/>
    <property type="evidence" value="ECO:0007669"/>
    <property type="project" value="UniProtKB-UniRule"/>
</dbReference>
<dbReference type="PANTHER" id="PTHR43448">
    <property type="entry name" value="PROTOHEME IX FARNESYLTRANSFERASE, MITOCHONDRIAL"/>
    <property type="match status" value="1"/>
</dbReference>
<dbReference type="Proteomes" id="UP000236729">
    <property type="component" value="Unassembled WGS sequence"/>
</dbReference>
<keyword evidence="4 14" id="KW-1003">Cell membrane</keyword>
<comment type="pathway">
    <text evidence="2 14">Porphyrin-containing compound metabolism; heme O biosynthesis; heme O from protoheme: step 1/1.</text>
</comment>
<dbReference type="AlphaFoldDB" id="A0A1H5TUS6"/>
<dbReference type="Pfam" id="PF01040">
    <property type="entry name" value="UbiA"/>
    <property type="match status" value="1"/>
</dbReference>
<feature type="transmembrane region" description="Helical" evidence="14">
    <location>
        <begin position="111"/>
        <end position="132"/>
    </location>
</feature>
<evidence type="ECO:0000256" key="7">
    <source>
        <dbReference type="ARBA" id="ARBA00022989"/>
    </source>
</evidence>
<keyword evidence="17" id="KW-1185">Reference proteome</keyword>
<feature type="transmembrane region" description="Helical" evidence="14">
    <location>
        <begin position="234"/>
        <end position="252"/>
    </location>
</feature>
<feature type="transmembrane region" description="Helical" evidence="14">
    <location>
        <begin position="190"/>
        <end position="211"/>
    </location>
</feature>
<dbReference type="InterPro" id="IPR006369">
    <property type="entry name" value="Protohaem_IX_farnesylTrfase"/>
</dbReference>
<evidence type="ECO:0000256" key="2">
    <source>
        <dbReference type="ARBA" id="ARBA00004919"/>
    </source>
</evidence>
<dbReference type="NCBIfam" id="NF003349">
    <property type="entry name" value="PRK04375.1-2"/>
    <property type="match status" value="1"/>
</dbReference>
<comment type="similarity">
    <text evidence="14">Belongs to the UbiA prenyltransferase family. Protoheme IX farnesyltransferase subfamily.</text>
</comment>
<dbReference type="GO" id="GO:0008495">
    <property type="term" value="F:protoheme IX farnesyltransferase activity"/>
    <property type="evidence" value="ECO:0007669"/>
    <property type="project" value="UniProtKB-UniRule"/>
</dbReference>
<feature type="transmembrane region" description="Helical" evidence="14">
    <location>
        <begin position="138"/>
        <end position="158"/>
    </location>
</feature>
<feature type="transmembrane region" description="Helical" evidence="14">
    <location>
        <begin position="67"/>
        <end position="90"/>
    </location>
</feature>
<evidence type="ECO:0000256" key="8">
    <source>
        <dbReference type="ARBA" id="ARBA00023133"/>
    </source>
</evidence>
<evidence type="ECO:0000256" key="5">
    <source>
        <dbReference type="ARBA" id="ARBA00022679"/>
    </source>
</evidence>
<accession>A0A1I1JC00</accession>
<feature type="transmembrane region" description="Helical" evidence="14">
    <location>
        <begin position="258"/>
        <end position="279"/>
    </location>
</feature>
<evidence type="ECO:0000256" key="13">
    <source>
        <dbReference type="ARBA" id="ARBA00047690"/>
    </source>
</evidence>
<comment type="catalytic activity">
    <reaction evidence="13 14">
        <text>heme b + (2E,6E)-farnesyl diphosphate + H2O = Fe(II)-heme o + diphosphate</text>
        <dbReference type="Rhea" id="RHEA:28070"/>
        <dbReference type="ChEBI" id="CHEBI:15377"/>
        <dbReference type="ChEBI" id="CHEBI:33019"/>
        <dbReference type="ChEBI" id="CHEBI:60344"/>
        <dbReference type="ChEBI" id="CHEBI:60530"/>
        <dbReference type="ChEBI" id="CHEBI:175763"/>
        <dbReference type="EC" id="2.5.1.141"/>
    </reaction>
</comment>
<reference evidence="15" key="1">
    <citation type="submission" date="2016-10" db="EMBL/GenBank/DDBJ databases">
        <authorList>
            <person name="de Groot N.N."/>
        </authorList>
    </citation>
    <scope>NUCLEOTIDE SEQUENCE [LARGE SCALE GENOMIC DNA]</scope>
    <source>
        <strain evidence="15">ATCC 20501</strain>
    </source>
</reference>
<keyword evidence="9 14" id="KW-0472">Membrane</keyword>
<dbReference type="CDD" id="cd13957">
    <property type="entry name" value="PT_UbiA_Cox10"/>
    <property type="match status" value="1"/>
</dbReference>
<evidence type="ECO:0000256" key="9">
    <source>
        <dbReference type="ARBA" id="ARBA00023136"/>
    </source>
</evidence>
<evidence type="ECO:0000256" key="14">
    <source>
        <dbReference type="HAMAP-Rule" id="MF_00154"/>
    </source>
</evidence>
<gene>
    <name evidence="14" type="primary">ctaB</name>
    <name evidence="15" type="ORF">SAMN02982929_00308</name>
    <name evidence="16" type="ORF">SAMN05216506_101724</name>
</gene>
<evidence type="ECO:0000256" key="1">
    <source>
        <dbReference type="ARBA" id="ARBA00004651"/>
    </source>
</evidence>
<dbReference type="Proteomes" id="UP000199690">
    <property type="component" value="Unassembled WGS sequence"/>
</dbReference>
<evidence type="ECO:0000313" key="16">
    <source>
        <dbReference type="EMBL" id="SFC42960.1"/>
    </source>
</evidence>
<proteinExistence type="inferred from homology"/>
<evidence type="ECO:0000313" key="18">
    <source>
        <dbReference type="Proteomes" id="UP000236729"/>
    </source>
</evidence>
<keyword evidence="6 14" id="KW-0812">Transmembrane</keyword>
<dbReference type="FunFam" id="1.10.357.140:FF:000001">
    <property type="entry name" value="Protoheme IX farnesyltransferase"/>
    <property type="match status" value="1"/>
</dbReference>
<dbReference type="EMBL" id="FNVB01000002">
    <property type="protein sequence ID" value="SEF65737.1"/>
    <property type="molecule type" value="Genomic_DNA"/>
</dbReference>
<evidence type="ECO:0000256" key="6">
    <source>
        <dbReference type="ARBA" id="ARBA00022692"/>
    </source>
</evidence>
<dbReference type="InterPro" id="IPR044878">
    <property type="entry name" value="UbiA_sf"/>
</dbReference>
<evidence type="ECO:0000313" key="17">
    <source>
        <dbReference type="Proteomes" id="UP000199690"/>
    </source>
</evidence>
<protein>
    <recommendedName>
        <fullName evidence="11 14">Protoheme IX farnesyltransferase</fullName>
        <ecNumber evidence="3 14">2.5.1.141</ecNumber>
    </recommendedName>
    <alternativeName>
        <fullName evidence="12 14">Heme B farnesyltransferase</fullName>
    </alternativeName>
    <alternativeName>
        <fullName evidence="10 14">Heme O synthase</fullName>
    </alternativeName>
</protein>
<dbReference type="RefSeq" id="WP_177247374.1">
    <property type="nucleotide sequence ID" value="NZ_FNVB01000002.1"/>
</dbReference>
<accession>A0A1H5TUS6</accession>
<keyword evidence="8 14" id="KW-0350">Heme biosynthesis</keyword>
<evidence type="ECO:0000256" key="10">
    <source>
        <dbReference type="ARBA" id="ARBA00030253"/>
    </source>
</evidence>
<comment type="subcellular location">
    <subcellularLocation>
        <location evidence="1 14">Cell membrane</location>
        <topology evidence="1 14">Multi-pass membrane protein</topology>
    </subcellularLocation>
</comment>
<organism evidence="15 18">
    <name type="scientific">Saccharopolyspora kobensis</name>
    <dbReference type="NCBI Taxonomy" id="146035"/>
    <lineage>
        <taxon>Bacteria</taxon>
        <taxon>Bacillati</taxon>
        <taxon>Actinomycetota</taxon>
        <taxon>Actinomycetes</taxon>
        <taxon>Pseudonocardiales</taxon>
        <taxon>Pseudonocardiaceae</taxon>
        <taxon>Saccharopolyspora</taxon>
    </lineage>
</organism>
<evidence type="ECO:0000256" key="12">
    <source>
        <dbReference type="ARBA" id="ARBA00042475"/>
    </source>
</evidence>